<name>A0A0D0ASR2_9AGAM</name>
<sequence>MEPETDYYQIGGFRAHSDEWFQMYDDKETIDAIANYDGPELRPGGTGAPIELVLGILHNGASYVLMTSHQMWAFIRKHRLRPPRRRPWKVDQFASLSPIYFATRGDLQDKLKTYKVKSQKNKRDKEDNSPANRGFFQLGERGAPGNPRADFENQRILYRLFTETATPGALGLIKPPWTGAIRVISIIVNTWHKDRRRERFDNPNIIDVGWTDVMMPEYLESRRVTETVHIKMKGLMKNEEEDAPFEHGTTKQGGTADILYSDIQRLFTHDASNVPLVVLVHDEEMVRGVLARSGIDVGSFTSVAALFQRGQPQKLLRRRSSRSPSPRRSNTGASHYSRDYERRWKYERNDDVKTFSLKREGQSSSSASSSLSLSSSIRIQEDGKRLGSSQSDGAIPLPAGCIVNVQNMVRTLMRVAQTGPSVQATAQRMNIPANPRLPCAGNECHLLLNMWISMIEGRAIDEQWTDRLAHPIQPPSPTIDPVEPGADEDIDPNDYIPPSMRNTGGTAAQEDDWSDDDW</sequence>
<dbReference type="HOGENOM" id="CLU_040086_0_0_1"/>
<evidence type="ECO:0000313" key="3">
    <source>
        <dbReference type="Proteomes" id="UP000054485"/>
    </source>
</evidence>
<dbReference type="OrthoDB" id="3235609at2759"/>
<organism evidence="2 3">
    <name type="scientific">Suillus luteus UH-Slu-Lm8-n1</name>
    <dbReference type="NCBI Taxonomy" id="930992"/>
    <lineage>
        <taxon>Eukaryota</taxon>
        <taxon>Fungi</taxon>
        <taxon>Dikarya</taxon>
        <taxon>Basidiomycota</taxon>
        <taxon>Agaricomycotina</taxon>
        <taxon>Agaricomycetes</taxon>
        <taxon>Agaricomycetidae</taxon>
        <taxon>Boletales</taxon>
        <taxon>Suillineae</taxon>
        <taxon>Suillaceae</taxon>
        <taxon>Suillus</taxon>
    </lineage>
</organism>
<protein>
    <submittedName>
        <fullName evidence="2">Uncharacterized protein</fullName>
    </submittedName>
</protein>
<dbReference type="Proteomes" id="UP000054485">
    <property type="component" value="Unassembled WGS sequence"/>
</dbReference>
<gene>
    <name evidence="2" type="ORF">CY34DRAFT_810452</name>
</gene>
<feature type="region of interest" description="Disordered" evidence="1">
    <location>
        <begin position="470"/>
        <end position="518"/>
    </location>
</feature>
<feature type="region of interest" description="Disordered" evidence="1">
    <location>
        <begin position="115"/>
        <end position="147"/>
    </location>
</feature>
<dbReference type="AlphaFoldDB" id="A0A0D0ASR2"/>
<dbReference type="EMBL" id="KN835461">
    <property type="protein sequence ID" value="KIK37317.1"/>
    <property type="molecule type" value="Genomic_DNA"/>
</dbReference>
<dbReference type="STRING" id="930992.A0A0D0ASR2"/>
<evidence type="ECO:0000256" key="1">
    <source>
        <dbReference type="SAM" id="MobiDB-lite"/>
    </source>
</evidence>
<reference evidence="2 3" key="1">
    <citation type="submission" date="2014-04" db="EMBL/GenBank/DDBJ databases">
        <authorList>
            <consortium name="DOE Joint Genome Institute"/>
            <person name="Kuo A."/>
            <person name="Ruytinx J."/>
            <person name="Rineau F."/>
            <person name="Colpaert J."/>
            <person name="Kohler A."/>
            <person name="Nagy L.G."/>
            <person name="Floudas D."/>
            <person name="Copeland A."/>
            <person name="Barry K.W."/>
            <person name="Cichocki N."/>
            <person name="Veneault-Fourrey C."/>
            <person name="LaButti K."/>
            <person name="Lindquist E.A."/>
            <person name="Lipzen A."/>
            <person name="Lundell T."/>
            <person name="Morin E."/>
            <person name="Murat C."/>
            <person name="Sun H."/>
            <person name="Tunlid A."/>
            <person name="Henrissat B."/>
            <person name="Grigoriev I.V."/>
            <person name="Hibbett D.S."/>
            <person name="Martin F."/>
            <person name="Nordberg H.P."/>
            <person name="Cantor M.N."/>
            <person name="Hua S.X."/>
        </authorList>
    </citation>
    <scope>NUCLEOTIDE SEQUENCE [LARGE SCALE GENOMIC DNA]</scope>
    <source>
        <strain evidence="2 3">UH-Slu-Lm8-n1</strain>
    </source>
</reference>
<feature type="region of interest" description="Disordered" evidence="1">
    <location>
        <begin position="311"/>
        <end position="338"/>
    </location>
</feature>
<feature type="compositionally biased region" description="Acidic residues" evidence="1">
    <location>
        <begin position="509"/>
        <end position="518"/>
    </location>
</feature>
<reference evidence="3" key="2">
    <citation type="submission" date="2015-01" db="EMBL/GenBank/DDBJ databases">
        <title>Evolutionary Origins and Diversification of the Mycorrhizal Mutualists.</title>
        <authorList>
            <consortium name="DOE Joint Genome Institute"/>
            <consortium name="Mycorrhizal Genomics Consortium"/>
            <person name="Kohler A."/>
            <person name="Kuo A."/>
            <person name="Nagy L.G."/>
            <person name="Floudas D."/>
            <person name="Copeland A."/>
            <person name="Barry K.W."/>
            <person name="Cichocki N."/>
            <person name="Veneault-Fourrey C."/>
            <person name="LaButti K."/>
            <person name="Lindquist E.A."/>
            <person name="Lipzen A."/>
            <person name="Lundell T."/>
            <person name="Morin E."/>
            <person name="Murat C."/>
            <person name="Riley R."/>
            <person name="Ohm R."/>
            <person name="Sun H."/>
            <person name="Tunlid A."/>
            <person name="Henrissat B."/>
            <person name="Grigoriev I.V."/>
            <person name="Hibbett D.S."/>
            <person name="Martin F."/>
        </authorList>
    </citation>
    <scope>NUCLEOTIDE SEQUENCE [LARGE SCALE GENOMIC DNA]</scope>
    <source>
        <strain evidence="3">UH-Slu-Lm8-n1</strain>
    </source>
</reference>
<evidence type="ECO:0000313" key="2">
    <source>
        <dbReference type="EMBL" id="KIK37317.1"/>
    </source>
</evidence>
<dbReference type="InParanoid" id="A0A0D0ASR2"/>
<keyword evidence="3" id="KW-1185">Reference proteome</keyword>
<accession>A0A0D0ASR2</accession>
<proteinExistence type="predicted"/>